<accession>A0A5N6SCI5</accession>
<sequence>MSSSKTFLVGYASCQKLRRIGLQNFKLLRAIQAQFSQWPFHLICGCWRPVPMMRQSGSGTRQQVPYSRLSRVIQAGLIR</sequence>
<organism evidence="1 2">
    <name type="scientific">Aspergillus pseudotamarii</name>
    <dbReference type="NCBI Taxonomy" id="132259"/>
    <lineage>
        <taxon>Eukaryota</taxon>
        <taxon>Fungi</taxon>
        <taxon>Dikarya</taxon>
        <taxon>Ascomycota</taxon>
        <taxon>Pezizomycotina</taxon>
        <taxon>Eurotiomycetes</taxon>
        <taxon>Eurotiomycetidae</taxon>
        <taxon>Eurotiales</taxon>
        <taxon>Aspergillaceae</taxon>
        <taxon>Aspergillus</taxon>
        <taxon>Aspergillus subgen. Circumdati</taxon>
    </lineage>
</organism>
<dbReference type="Proteomes" id="UP000325672">
    <property type="component" value="Unassembled WGS sequence"/>
</dbReference>
<keyword evidence="2" id="KW-1185">Reference proteome</keyword>
<protein>
    <submittedName>
        <fullName evidence="1">Uncharacterized protein</fullName>
    </submittedName>
</protein>
<evidence type="ECO:0000313" key="1">
    <source>
        <dbReference type="EMBL" id="KAE8132422.1"/>
    </source>
</evidence>
<evidence type="ECO:0000313" key="2">
    <source>
        <dbReference type="Proteomes" id="UP000325672"/>
    </source>
</evidence>
<proteinExistence type="predicted"/>
<dbReference type="RefSeq" id="XP_031908485.1">
    <property type="nucleotide sequence ID" value="XM_032056002.1"/>
</dbReference>
<dbReference type="EMBL" id="ML743633">
    <property type="protein sequence ID" value="KAE8132422.1"/>
    <property type="molecule type" value="Genomic_DNA"/>
</dbReference>
<reference evidence="1 2" key="1">
    <citation type="submission" date="2019-04" db="EMBL/GenBank/DDBJ databases">
        <title>Friends and foes A comparative genomics study of 23 Aspergillus species from section Flavi.</title>
        <authorList>
            <consortium name="DOE Joint Genome Institute"/>
            <person name="Kjaerbolling I."/>
            <person name="Vesth T."/>
            <person name="Frisvad J.C."/>
            <person name="Nybo J.L."/>
            <person name="Theobald S."/>
            <person name="Kildgaard S."/>
            <person name="Isbrandt T."/>
            <person name="Kuo A."/>
            <person name="Sato A."/>
            <person name="Lyhne E.K."/>
            <person name="Kogle M.E."/>
            <person name="Wiebenga A."/>
            <person name="Kun R.S."/>
            <person name="Lubbers R.J."/>
            <person name="Makela M.R."/>
            <person name="Barry K."/>
            <person name="Chovatia M."/>
            <person name="Clum A."/>
            <person name="Daum C."/>
            <person name="Haridas S."/>
            <person name="He G."/>
            <person name="LaButti K."/>
            <person name="Lipzen A."/>
            <person name="Mondo S."/>
            <person name="Riley R."/>
            <person name="Salamov A."/>
            <person name="Simmons B.A."/>
            <person name="Magnuson J.K."/>
            <person name="Henrissat B."/>
            <person name="Mortensen U.H."/>
            <person name="Larsen T.O."/>
            <person name="Devries R.P."/>
            <person name="Grigoriev I.V."/>
            <person name="Machida M."/>
            <person name="Baker S.E."/>
            <person name="Andersen M.R."/>
        </authorList>
    </citation>
    <scope>NUCLEOTIDE SEQUENCE [LARGE SCALE GENOMIC DNA]</scope>
    <source>
        <strain evidence="1 2">CBS 117625</strain>
    </source>
</reference>
<dbReference type="AlphaFoldDB" id="A0A5N6SCI5"/>
<dbReference type="GeneID" id="43640212"/>
<gene>
    <name evidence="1" type="ORF">BDV38DRAFT_261171</name>
</gene>
<name>A0A5N6SCI5_ASPPS</name>